<dbReference type="SUPFAM" id="SSF53335">
    <property type="entry name" value="S-adenosyl-L-methionine-dependent methyltransferases"/>
    <property type="match status" value="1"/>
</dbReference>
<dbReference type="InterPro" id="IPR029063">
    <property type="entry name" value="SAM-dependent_MTases_sf"/>
</dbReference>
<organism evidence="2 3">
    <name type="scientific">Massilia timonae</name>
    <dbReference type="NCBI Taxonomy" id="47229"/>
    <lineage>
        <taxon>Bacteria</taxon>
        <taxon>Pseudomonadati</taxon>
        <taxon>Pseudomonadota</taxon>
        <taxon>Betaproteobacteria</taxon>
        <taxon>Burkholderiales</taxon>
        <taxon>Oxalobacteraceae</taxon>
        <taxon>Telluria group</taxon>
        <taxon>Massilia</taxon>
    </lineage>
</organism>
<sequence>MPVDAPRVNMQTLPPSPWVERFVSLAPPGEALDLACGNGRHTRLLAARGLQVLALDLRPEALAASAGHNVTTMAYDLEAEGSPWPFEAGRFSAIVVTNYLHRPLFAQLAASLRPDGILIYETFAQGNQIYGKPSNPAFLLGPGELLGLAQDGGLQVLAYEDGHVERPHPAQVQRLCAAGPAFAKTEARLDHIVVRNEP</sequence>
<keyword evidence="2" id="KW-0808">Transferase</keyword>
<comment type="caution">
    <text evidence="2">The sequence shown here is derived from an EMBL/GenBank/DDBJ whole genome shotgun (WGS) entry which is preliminary data.</text>
</comment>
<evidence type="ECO:0000313" key="2">
    <source>
        <dbReference type="EMBL" id="OIJ43696.1"/>
    </source>
</evidence>
<protein>
    <submittedName>
        <fullName evidence="2">Methyltransferase domain protein</fullName>
    </submittedName>
</protein>
<keyword evidence="2" id="KW-0489">Methyltransferase</keyword>
<proteinExistence type="predicted"/>
<dbReference type="Gene3D" id="3.40.50.150">
    <property type="entry name" value="Vaccinia Virus protein VP39"/>
    <property type="match status" value="1"/>
</dbReference>
<dbReference type="Proteomes" id="UP000180246">
    <property type="component" value="Unassembled WGS sequence"/>
</dbReference>
<reference evidence="2 3" key="1">
    <citation type="submission" date="2014-10" db="EMBL/GenBank/DDBJ databases">
        <authorList>
            <person name="Seo M.-J."/>
            <person name="Seok Y.J."/>
            <person name="Cha I.-T."/>
        </authorList>
    </citation>
    <scope>NUCLEOTIDE SEQUENCE [LARGE SCALE GENOMIC DNA]</scope>
    <source>
        <strain evidence="2 3">NEU</strain>
    </source>
</reference>
<dbReference type="CDD" id="cd02440">
    <property type="entry name" value="AdoMet_MTases"/>
    <property type="match status" value="1"/>
</dbReference>
<accession>A0A1S2NF28</accession>
<feature type="domain" description="Methyltransferase" evidence="1">
    <location>
        <begin position="32"/>
        <end position="116"/>
    </location>
</feature>
<name>A0A1S2NF28_9BURK</name>
<gene>
    <name evidence="2" type="ORF">LO55_2662</name>
</gene>
<dbReference type="GO" id="GO:0008168">
    <property type="term" value="F:methyltransferase activity"/>
    <property type="evidence" value="ECO:0007669"/>
    <property type="project" value="UniProtKB-KW"/>
</dbReference>
<dbReference type="EMBL" id="JRYB01000001">
    <property type="protein sequence ID" value="OIJ43696.1"/>
    <property type="molecule type" value="Genomic_DNA"/>
</dbReference>
<dbReference type="GO" id="GO:0032259">
    <property type="term" value="P:methylation"/>
    <property type="evidence" value="ECO:0007669"/>
    <property type="project" value="UniProtKB-KW"/>
</dbReference>
<evidence type="ECO:0000313" key="3">
    <source>
        <dbReference type="Proteomes" id="UP000180246"/>
    </source>
</evidence>
<evidence type="ECO:0000259" key="1">
    <source>
        <dbReference type="Pfam" id="PF13649"/>
    </source>
</evidence>
<dbReference type="Pfam" id="PF13649">
    <property type="entry name" value="Methyltransf_25"/>
    <property type="match status" value="1"/>
</dbReference>
<dbReference type="InterPro" id="IPR041698">
    <property type="entry name" value="Methyltransf_25"/>
</dbReference>
<dbReference type="AlphaFoldDB" id="A0A1S2NF28"/>